<sequence>MPCHSFNCFRGQACGIENGSGKAQLHTTLPKDDVRLPVRLVPIDNDAPTPATVSIGGSSKISHEKTRDQQQTTTAPSISCKMRIPPKFVRQYELILDNAFLGNAQRLGQSRNVTDPLTVPGGGLLAGEEQMKKMVEIGLRKIQKARSTTEGYGRIFDLVASFQAVLNPALSSNTCTALPWAVVSASLLILLHPAKVTKALYTGIEYVVTRMSWYSSLAENLLAEDARLQRSRSELRERLVRLYKTLLHYQMTGVCVFYRNQSVVFLRALAQVDDWPSDLQAVMEAEKLVCKDAEQYTSIQSNDLLSSLVASREAATRHKAELQIELQKIKKDPLVAASFAWILQNDEYKRFVDWNDPDSPKQLWINGRAGKGKTMLLIGIIEGLAHTQLLDPGAPGVAYFFCQADNNQMNNATAALKGLVWLLAQQQPMLTRYLLERYRSSAGKGFSDALSCTTLSEVLGDMLKDAALQPVVLIVDALDECEEASREQLLDTIINCSDLSPKLKWIVSNRRLPAIERRLLHLQNKLELRLDDQDLREPIRAYIDHKIDHLEVMNDQEKKWRADVKEALQRRAGNTYLWVWLVCKELNAAEAHDWMALLEDMPNGLERLYDELLERLDKLKVPLATRACCKRILAIATLAFRPLTLSELAQLASLPSDKPPDRLVLQCGSFLTHRNGYVHLIHKSAQDHLVKNFTKLEGGGPLVTHEDIMERCLDCMKGDGLVKNMCGLKSYGTVRKDVDAVSLSHLNPVRYACRFWIPHLAHSSRKIKDGDVFHDFIETKFLAWVEALGWIEGMSQSLPLLHVLQSMVAQANGLELPAFLRDAKGFLLRNRHVIDETPRQAYASALIFAPENSIIRDKFRKDVPEWLDHVPIMAPEWNPQIHKFERWIHKVNCIAFSANSDELVAATYTGSVMWWGVATGRDRPCIIRERDALLQVALSPDSTLIATASKRMTIKIWNASSGALLRTLEGHGDHITGIAFSGNGEVLVSTSLGTTTRPWCLDTGELIARLEPHDNCVWTMAMTSDSTKVASATIDHVVKVWSMETWEKIRDLKCDDASPLVAMMFLPNNDVLATASQRGTVRQWHADSMNQSQLEDQEESSPHVAISANGELLASYKDHNIRIFETTLGVLLCTFRCSSVRALRFSPDSSLLASVESTTVRAWSLEAVRAPRHLSVSRKGPVRLVHSGRGYVKRMAFSSDCKLLASCTKHQLLVWDLHLGGSPRELWNSQDNDTNIDALAFAPDGKTLASALRMPDLAVKLWLLDDDTAKILLADKRFIDALAYSPGGAFLACLQYHEVTIRQSGTGSILHRIFFEPSMFDHLNFHGELLIAWSLEHETQYELPVTEGPTSHIQHRRLSLAHNWVMLGSERLFWLPHQYRSVSVALGHDRVAFGLSSGHIEIIQVRV</sequence>
<dbReference type="InterPro" id="IPR056884">
    <property type="entry name" value="NPHP3-like_N"/>
</dbReference>
<dbReference type="RefSeq" id="XP_033666575.1">
    <property type="nucleotide sequence ID" value="XM_033807033.1"/>
</dbReference>
<dbReference type="EMBL" id="ML993599">
    <property type="protein sequence ID" value="KAF2165686.1"/>
    <property type="molecule type" value="Genomic_DNA"/>
</dbReference>
<evidence type="ECO:0000256" key="3">
    <source>
        <dbReference type="PROSITE-ProRule" id="PRU00221"/>
    </source>
</evidence>
<keyword evidence="7" id="KW-1185">Reference proteome</keyword>
<feature type="compositionally biased region" description="Polar residues" evidence="4">
    <location>
        <begin position="51"/>
        <end position="60"/>
    </location>
</feature>
<dbReference type="Pfam" id="PF24883">
    <property type="entry name" value="NPHP3_N"/>
    <property type="match status" value="1"/>
</dbReference>
<dbReference type="Gene3D" id="3.40.50.300">
    <property type="entry name" value="P-loop containing nucleotide triphosphate hydrolases"/>
    <property type="match status" value="1"/>
</dbReference>
<dbReference type="OrthoDB" id="538223at2759"/>
<name>A0A6A6CJS4_ZASCE</name>
<evidence type="ECO:0000256" key="2">
    <source>
        <dbReference type="ARBA" id="ARBA00022737"/>
    </source>
</evidence>
<dbReference type="CDD" id="cd00200">
    <property type="entry name" value="WD40"/>
    <property type="match status" value="1"/>
</dbReference>
<dbReference type="InterPro" id="IPR001680">
    <property type="entry name" value="WD40_rpt"/>
</dbReference>
<evidence type="ECO:0000313" key="6">
    <source>
        <dbReference type="EMBL" id="KAF2165686.1"/>
    </source>
</evidence>
<dbReference type="PROSITE" id="PS50837">
    <property type="entry name" value="NACHT"/>
    <property type="match status" value="1"/>
</dbReference>
<dbReference type="GeneID" id="54560305"/>
<dbReference type="InterPro" id="IPR031359">
    <property type="entry name" value="NACHT_N"/>
</dbReference>
<dbReference type="Proteomes" id="UP000799537">
    <property type="component" value="Unassembled WGS sequence"/>
</dbReference>
<evidence type="ECO:0000259" key="5">
    <source>
        <dbReference type="PROSITE" id="PS50837"/>
    </source>
</evidence>
<dbReference type="PANTHER" id="PTHR19848">
    <property type="entry name" value="WD40 REPEAT PROTEIN"/>
    <property type="match status" value="1"/>
</dbReference>
<feature type="repeat" description="WD" evidence="3">
    <location>
        <begin position="968"/>
        <end position="1009"/>
    </location>
</feature>
<feature type="repeat" description="WD" evidence="3">
    <location>
        <begin position="926"/>
        <end position="967"/>
    </location>
</feature>
<dbReference type="InterPro" id="IPR036322">
    <property type="entry name" value="WD40_repeat_dom_sf"/>
</dbReference>
<dbReference type="Pfam" id="PF17100">
    <property type="entry name" value="NACHT_N"/>
    <property type="match status" value="1"/>
</dbReference>
<reference evidence="6" key="1">
    <citation type="journal article" date="2020" name="Stud. Mycol.">
        <title>101 Dothideomycetes genomes: a test case for predicting lifestyles and emergence of pathogens.</title>
        <authorList>
            <person name="Haridas S."/>
            <person name="Albert R."/>
            <person name="Binder M."/>
            <person name="Bloem J."/>
            <person name="Labutti K."/>
            <person name="Salamov A."/>
            <person name="Andreopoulos B."/>
            <person name="Baker S."/>
            <person name="Barry K."/>
            <person name="Bills G."/>
            <person name="Bluhm B."/>
            <person name="Cannon C."/>
            <person name="Castanera R."/>
            <person name="Culley D."/>
            <person name="Daum C."/>
            <person name="Ezra D."/>
            <person name="Gonzalez J."/>
            <person name="Henrissat B."/>
            <person name="Kuo A."/>
            <person name="Liang C."/>
            <person name="Lipzen A."/>
            <person name="Lutzoni F."/>
            <person name="Magnuson J."/>
            <person name="Mondo S."/>
            <person name="Nolan M."/>
            <person name="Ohm R."/>
            <person name="Pangilinan J."/>
            <person name="Park H.-J."/>
            <person name="Ramirez L."/>
            <person name="Alfaro M."/>
            <person name="Sun H."/>
            <person name="Tritt A."/>
            <person name="Yoshinaga Y."/>
            <person name="Zwiers L.-H."/>
            <person name="Turgeon B."/>
            <person name="Goodwin S."/>
            <person name="Spatafora J."/>
            <person name="Crous P."/>
            <person name="Grigoriev I."/>
        </authorList>
    </citation>
    <scope>NUCLEOTIDE SEQUENCE</scope>
    <source>
        <strain evidence="6">ATCC 36951</strain>
    </source>
</reference>
<proteinExistence type="predicted"/>
<gene>
    <name evidence="6" type="ORF">M409DRAFT_23977</name>
</gene>
<dbReference type="InterPro" id="IPR007111">
    <property type="entry name" value="NACHT_NTPase"/>
</dbReference>
<dbReference type="SUPFAM" id="SSF50978">
    <property type="entry name" value="WD40 repeat-like"/>
    <property type="match status" value="1"/>
</dbReference>
<feature type="region of interest" description="Disordered" evidence="4">
    <location>
        <begin position="47"/>
        <end position="77"/>
    </location>
</feature>
<keyword evidence="2" id="KW-0677">Repeat</keyword>
<evidence type="ECO:0000313" key="7">
    <source>
        <dbReference type="Proteomes" id="UP000799537"/>
    </source>
</evidence>
<dbReference type="InterPro" id="IPR015943">
    <property type="entry name" value="WD40/YVTN_repeat-like_dom_sf"/>
</dbReference>
<feature type="domain" description="NACHT" evidence="5">
    <location>
        <begin position="361"/>
        <end position="510"/>
    </location>
</feature>
<dbReference type="Pfam" id="PF00400">
    <property type="entry name" value="WD40"/>
    <property type="match status" value="5"/>
</dbReference>
<organism evidence="6 7">
    <name type="scientific">Zasmidium cellare ATCC 36951</name>
    <dbReference type="NCBI Taxonomy" id="1080233"/>
    <lineage>
        <taxon>Eukaryota</taxon>
        <taxon>Fungi</taxon>
        <taxon>Dikarya</taxon>
        <taxon>Ascomycota</taxon>
        <taxon>Pezizomycotina</taxon>
        <taxon>Dothideomycetes</taxon>
        <taxon>Dothideomycetidae</taxon>
        <taxon>Mycosphaerellales</taxon>
        <taxon>Mycosphaerellaceae</taxon>
        <taxon>Zasmidium</taxon>
    </lineage>
</organism>
<feature type="repeat" description="WD" evidence="3">
    <location>
        <begin position="1010"/>
        <end position="1051"/>
    </location>
</feature>
<dbReference type="InterPro" id="IPR027417">
    <property type="entry name" value="P-loop_NTPase"/>
</dbReference>
<protein>
    <recommendedName>
        <fullName evidence="5">NACHT domain-containing protein</fullName>
    </recommendedName>
</protein>
<dbReference type="PROSITE" id="PS50082">
    <property type="entry name" value="WD_REPEATS_2"/>
    <property type="match status" value="3"/>
</dbReference>
<evidence type="ECO:0000256" key="1">
    <source>
        <dbReference type="ARBA" id="ARBA00022574"/>
    </source>
</evidence>
<accession>A0A6A6CJS4</accession>
<dbReference type="PANTHER" id="PTHR19848:SF8">
    <property type="entry name" value="F-BOX AND WD REPEAT DOMAIN CONTAINING 7"/>
    <property type="match status" value="1"/>
</dbReference>
<dbReference type="SMART" id="SM00320">
    <property type="entry name" value="WD40"/>
    <property type="match status" value="9"/>
</dbReference>
<evidence type="ECO:0000256" key="4">
    <source>
        <dbReference type="SAM" id="MobiDB-lite"/>
    </source>
</evidence>
<keyword evidence="1 3" id="KW-0853">WD repeat</keyword>
<dbReference type="PROSITE" id="PS50294">
    <property type="entry name" value="WD_REPEATS_REGION"/>
    <property type="match status" value="1"/>
</dbReference>
<dbReference type="SUPFAM" id="SSF82171">
    <property type="entry name" value="DPP6 N-terminal domain-like"/>
    <property type="match status" value="1"/>
</dbReference>
<dbReference type="Gene3D" id="2.130.10.10">
    <property type="entry name" value="YVTN repeat-like/Quinoprotein amine dehydrogenase"/>
    <property type="match status" value="2"/>
</dbReference>